<reference evidence="1 2" key="1">
    <citation type="submission" date="2013-11" db="EMBL/GenBank/DDBJ databases">
        <title>Draft genome of the bovine lungworm Dictyocaulus viviparus.</title>
        <authorList>
            <person name="Mitreva M."/>
        </authorList>
    </citation>
    <scope>NUCLEOTIDE SEQUENCE [LARGE SCALE GENOMIC DNA]</scope>
    <source>
        <strain evidence="1 2">HannoverDv2000</strain>
    </source>
</reference>
<protein>
    <recommendedName>
        <fullName evidence="3">SH2 domain protein</fullName>
    </recommendedName>
</protein>
<dbReference type="InterPro" id="IPR036860">
    <property type="entry name" value="SH2_dom_sf"/>
</dbReference>
<dbReference type="PANTHER" id="PTHR31128">
    <property type="entry name" value="PROTEIN CBR-CLEC-135-RELATED"/>
    <property type="match status" value="1"/>
</dbReference>
<dbReference type="Proteomes" id="UP000053766">
    <property type="component" value="Unassembled WGS sequence"/>
</dbReference>
<evidence type="ECO:0000313" key="1">
    <source>
        <dbReference type="EMBL" id="KJH41323.1"/>
    </source>
</evidence>
<dbReference type="AlphaFoldDB" id="A0A0D8X9T4"/>
<organism evidence="1 2">
    <name type="scientific">Dictyocaulus viviparus</name>
    <name type="common">Bovine lungworm</name>
    <dbReference type="NCBI Taxonomy" id="29172"/>
    <lineage>
        <taxon>Eukaryota</taxon>
        <taxon>Metazoa</taxon>
        <taxon>Ecdysozoa</taxon>
        <taxon>Nematoda</taxon>
        <taxon>Chromadorea</taxon>
        <taxon>Rhabditida</taxon>
        <taxon>Rhabditina</taxon>
        <taxon>Rhabditomorpha</taxon>
        <taxon>Strongyloidea</taxon>
        <taxon>Metastrongylidae</taxon>
        <taxon>Dictyocaulus</taxon>
    </lineage>
</organism>
<gene>
    <name evidence="1" type="ORF">DICVIV_12697</name>
</gene>
<keyword evidence="2" id="KW-1185">Reference proteome</keyword>
<dbReference type="OrthoDB" id="5836476at2759"/>
<evidence type="ECO:0000313" key="2">
    <source>
        <dbReference type="Proteomes" id="UP000053766"/>
    </source>
</evidence>
<name>A0A0D8X9T4_DICVI</name>
<dbReference type="PANTHER" id="PTHR31128:SF9">
    <property type="entry name" value="DUF3444 DOMAIN-CONTAINING PROTEIN-RELATED"/>
    <property type="match status" value="1"/>
</dbReference>
<accession>A0A0D8X9T4</accession>
<proteinExistence type="predicted"/>
<reference evidence="2" key="2">
    <citation type="journal article" date="2016" name="Sci. Rep.">
        <title>Dictyocaulus viviparus genome, variome and transcriptome elucidate lungworm biology and support future intervention.</title>
        <authorList>
            <person name="McNulty S.N."/>
            <person name="Strube C."/>
            <person name="Rosa B.A."/>
            <person name="Martin J.C."/>
            <person name="Tyagi R."/>
            <person name="Choi Y.J."/>
            <person name="Wang Q."/>
            <person name="Hallsworth Pepin K."/>
            <person name="Zhang X."/>
            <person name="Ozersky P."/>
            <person name="Wilson R.K."/>
            <person name="Sternberg P.W."/>
            <person name="Gasser R.B."/>
            <person name="Mitreva M."/>
        </authorList>
    </citation>
    <scope>NUCLEOTIDE SEQUENCE [LARGE SCALE GENOMIC DNA]</scope>
    <source>
        <strain evidence="2">HannoverDv2000</strain>
    </source>
</reference>
<sequence length="184" mass="21406">MKLIKNLNHEEEEFGDACCKMDEVVNVSVPSTPKTKNVLKQSGEEDLPVNVTSKATDEKGDETDEKMTSYYIGICNFSKAENNVEKRTDFKLYHGMMRNALIDDLDPELELTLVYKTANGSYRHYPIRTGSVADSKYYYVDCGEKRPFHHSSLNHLVKYHQINAQRHPEQHEYADLFPWWEMSY</sequence>
<evidence type="ECO:0008006" key="3">
    <source>
        <dbReference type="Google" id="ProtNLM"/>
    </source>
</evidence>
<dbReference type="SUPFAM" id="SSF55550">
    <property type="entry name" value="SH2 domain"/>
    <property type="match status" value="1"/>
</dbReference>
<dbReference type="EMBL" id="KN716850">
    <property type="protein sequence ID" value="KJH41323.1"/>
    <property type="molecule type" value="Genomic_DNA"/>
</dbReference>